<organism evidence="1 2">
    <name type="scientific">Trifolium medium</name>
    <dbReference type="NCBI Taxonomy" id="97028"/>
    <lineage>
        <taxon>Eukaryota</taxon>
        <taxon>Viridiplantae</taxon>
        <taxon>Streptophyta</taxon>
        <taxon>Embryophyta</taxon>
        <taxon>Tracheophyta</taxon>
        <taxon>Spermatophyta</taxon>
        <taxon>Magnoliopsida</taxon>
        <taxon>eudicotyledons</taxon>
        <taxon>Gunneridae</taxon>
        <taxon>Pentapetalae</taxon>
        <taxon>rosids</taxon>
        <taxon>fabids</taxon>
        <taxon>Fabales</taxon>
        <taxon>Fabaceae</taxon>
        <taxon>Papilionoideae</taxon>
        <taxon>50 kb inversion clade</taxon>
        <taxon>NPAAA clade</taxon>
        <taxon>Hologalegina</taxon>
        <taxon>IRL clade</taxon>
        <taxon>Trifolieae</taxon>
        <taxon>Trifolium</taxon>
    </lineage>
</organism>
<reference evidence="1 2" key="1">
    <citation type="journal article" date="2018" name="Front. Plant Sci.">
        <title>Red Clover (Trifolium pratense) and Zigzag Clover (T. medium) - A Picture of Genomic Similarities and Differences.</title>
        <authorList>
            <person name="Dluhosova J."/>
            <person name="Istvanek J."/>
            <person name="Nedelnik J."/>
            <person name="Repkova J."/>
        </authorList>
    </citation>
    <scope>NUCLEOTIDE SEQUENCE [LARGE SCALE GENOMIC DNA]</scope>
    <source>
        <strain evidence="2">cv. 10/8</strain>
        <tissue evidence="1">Leaf</tissue>
    </source>
</reference>
<name>A0A392TBM3_9FABA</name>
<sequence>MPRSLDAELA</sequence>
<accession>A0A392TBM3</accession>
<evidence type="ECO:0000313" key="1">
    <source>
        <dbReference type="EMBL" id="MCI57964.1"/>
    </source>
</evidence>
<dbReference type="Proteomes" id="UP000265520">
    <property type="component" value="Unassembled WGS sequence"/>
</dbReference>
<comment type="caution">
    <text evidence="1">The sequence shown here is derived from an EMBL/GenBank/DDBJ whole genome shotgun (WGS) entry which is preliminary data.</text>
</comment>
<protein>
    <submittedName>
        <fullName evidence="1">Uncharacterized protein</fullName>
    </submittedName>
</protein>
<evidence type="ECO:0000313" key="2">
    <source>
        <dbReference type="Proteomes" id="UP000265520"/>
    </source>
</evidence>
<feature type="non-terminal residue" evidence="1">
    <location>
        <position position="10"/>
    </location>
</feature>
<dbReference type="EMBL" id="LXQA010538328">
    <property type="protein sequence ID" value="MCI57964.1"/>
    <property type="molecule type" value="Genomic_DNA"/>
</dbReference>
<keyword evidence="2" id="KW-1185">Reference proteome</keyword>
<proteinExistence type="predicted"/>